<keyword evidence="3" id="KW-1185">Reference proteome</keyword>
<evidence type="ECO:0000313" key="3">
    <source>
        <dbReference type="Proteomes" id="UP001218188"/>
    </source>
</evidence>
<dbReference type="Proteomes" id="UP001218188">
    <property type="component" value="Unassembled WGS sequence"/>
</dbReference>
<name>A0AAD6RYM3_9AGAR</name>
<organism evidence="2 3">
    <name type="scientific">Mycena alexandri</name>
    <dbReference type="NCBI Taxonomy" id="1745969"/>
    <lineage>
        <taxon>Eukaryota</taxon>
        <taxon>Fungi</taxon>
        <taxon>Dikarya</taxon>
        <taxon>Basidiomycota</taxon>
        <taxon>Agaricomycotina</taxon>
        <taxon>Agaricomycetes</taxon>
        <taxon>Agaricomycetidae</taxon>
        <taxon>Agaricales</taxon>
        <taxon>Marasmiineae</taxon>
        <taxon>Mycenaceae</taxon>
        <taxon>Mycena</taxon>
    </lineage>
</organism>
<evidence type="ECO:0000256" key="1">
    <source>
        <dbReference type="SAM" id="MobiDB-lite"/>
    </source>
</evidence>
<reference evidence="2" key="1">
    <citation type="submission" date="2023-03" db="EMBL/GenBank/DDBJ databases">
        <title>Massive genome expansion in bonnet fungi (Mycena s.s.) driven by repeated elements and novel gene families across ecological guilds.</title>
        <authorList>
            <consortium name="Lawrence Berkeley National Laboratory"/>
            <person name="Harder C.B."/>
            <person name="Miyauchi S."/>
            <person name="Viragh M."/>
            <person name="Kuo A."/>
            <person name="Thoen E."/>
            <person name="Andreopoulos B."/>
            <person name="Lu D."/>
            <person name="Skrede I."/>
            <person name="Drula E."/>
            <person name="Henrissat B."/>
            <person name="Morin E."/>
            <person name="Kohler A."/>
            <person name="Barry K."/>
            <person name="LaButti K."/>
            <person name="Morin E."/>
            <person name="Salamov A."/>
            <person name="Lipzen A."/>
            <person name="Mereny Z."/>
            <person name="Hegedus B."/>
            <person name="Baldrian P."/>
            <person name="Stursova M."/>
            <person name="Weitz H."/>
            <person name="Taylor A."/>
            <person name="Grigoriev I.V."/>
            <person name="Nagy L.G."/>
            <person name="Martin F."/>
            <person name="Kauserud H."/>
        </authorList>
    </citation>
    <scope>NUCLEOTIDE SEQUENCE</scope>
    <source>
        <strain evidence="2">CBHHK200</strain>
    </source>
</reference>
<evidence type="ECO:0000313" key="2">
    <source>
        <dbReference type="EMBL" id="KAJ7017884.1"/>
    </source>
</evidence>
<feature type="region of interest" description="Disordered" evidence="1">
    <location>
        <begin position="143"/>
        <end position="181"/>
    </location>
</feature>
<accession>A0AAD6RYM3</accession>
<feature type="region of interest" description="Disordered" evidence="1">
    <location>
        <begin position="97"/>
        <end position="128"/>
    </location>
</feature>
<sequence length="209" mass="23460">MPSCGAKGSWPGKDRRAFWNFGAFSNFFAGHGFLVQTYRYWGGDISSIIPGLQNGESTSRFDSKILLKPRTEERDGSSVSRASRLSSDDQHFRWVQEAQGDDVRSGRAKPSDGYSTHRKRRKVADKAQSYRELHIKDLDSEAFGTGAKIQPGPLSEDRVGREKKSHDQRRPSVHQKAKPWPAISTSALNPLNVVNKVQHSYFDPKASIQ</sequence>
<feature type="compositionally biased region" description="Basic and acidic residues" evidence="1">
    <location>
        <begin position="155"/>
        <end position="170"/>
    </location>
</feature>
<comment type="caution">
    <text evidence="2">The sequence shown here is derived from an EMBL/GenBank/DDBJ whole genome shotgun (WGS) entry which is preliminary data.</text>
</comment>
<gene>
    <name evidence="2" type="ORF">C8F04DRAFT_1199722</name>
</gene>
<protein>
    <submittedName>
        <fullName evidence="2">Uncharacterized protein</fullName>
    </submittedName>
</protein>
<dbReference type="AlphaFoldDB" id="A0AAD6RYM3"/>
<proteinExistence type="predicted"/>
<dbReference type="EMBL" id="JARJCM010000371">
    <property type="protein sequence ID" value="KAJ7017884.1"/>
    <property type="molecule type" value="Genomic_DNA"/>
</dbReference>